<reference evidence="1" key="1">
    <citation type="submission" date="2021-02" db="EMBL/GenBank/DDBJ databases">
        <title>Infant gut strain persistence is associated with maternal origin, phylogeny, and functional potential including surface adhesion and iron acquisition.</title>
        <authorList>
            <person name="Lou Y.C."/>
        </authorList>
    </citation>
    <scope>NUCLEOTIDE SEQUENCE</scope>
    <source>
        <strain evidence="1">L3_101_000M1_dasL3_101_000M1_concoct_87</strain>
    </source>
</reference>
<protein>
    <submittedName>
        <fullName evidence="1">Uncharacterized protein</fullName>
    </submittedName>
</protein>
<gene>
    <name evidence="1" type="ORF">KHY36_13160</name>
</gene>
<organism evidence="1 2">
    <name type="scientific">Subdoligranulum variabile</name>
    <dbReference type="NCBI Taxonomy" id="214851"/>
    <lineage>
        <taxon>Bacteria</taxon>
        <taxon>Bacillati</taxon>
        <taxon>Bacillota</taxon>
        <taxon>Clostridia</taxon>
        <taxon>Eubacteriales</taxon>
        <taxon>Oscillospiraceae</taxon>
        <taxon>Subdoligranulum</taxon>
    </lineage>
</organism>
<evidence type="ECO:0000313" key="1">
    <source>
        <dbReference type="EMBL" id="MBS5333462.1"/>
    </source>
</evidence>
<dbReference type="AlphaFoldDB" id="A0A943DF73"/>
<dbReference type="EMBL" id="JAGZGG010000042">
    <property type="protein sequence ID" value="MBS5333462.1"/>
    <property type="molecule type" value="Genomic_DNA"/>
</dbReference>
<evidence type="ECO:0000313" key="2">
    <source>
        <dbReference type="Proteomes" id="UP000759273"/>
    </source>
</evidence>
<proteinExistence type="predicted"/>
<accession>A0A943DF73</accession>
<sequence length="209" mass="24485">MSKQDELQYEQQEKRIQAQSDAFITLLTKRGILGDSQIDDAQKRAARQEKTKNCYHNTLMLLQHYRTLVWMLECFPETVAAELDRPFEGVDKLIEDVDVEVALGNKKIESRMQGMQKSRLLMDRLNEALTVLRKKPDNGERLYNLIYTAYIAPEVLNHQEVLYRLNLSSRNFYRYRQQAISVLSIRLWATAAPDVDFWLEMLTLLEGLK</sequence>
<name>A0A943DF73_9FIRM</name>
<dbReference type="Proteomes" id="UP000759273">
    <property type="component" value="Unassembled WGS sequence"/>
</dbReference>
<comment type="caution">
    <text evidence="1">The sequence shown here is derived from an EMBL/GenBank/DDBJ whole genome shotgun (WGS) entry which is preliminary data.</text>
</comment>